<dbReference type="Pfam" id="PF00497">
    <property type="entry name" value="SBP_bac_3"/>
    <property type="match status" value="1"/>
</dbReference>
<proteinExistence type="inferred from homology"/>
<sequence length="344" mass="37670">MIARRIFLALMATALAFLGRDAQAQTEPGQTLSQVLRRGYLSCGVTDAPGFAQPDDKGVWRGFDVDFCHAVAAAIFDDPAKVRFLGLSAKDRAMALQSGWVDLIAGAAPWTQSRDGAQQQVLYVGVSFYDGQSFLVRRQRSFASAQDLANVSVCVQQGTSYELELADFFRMRKTPYEPKLFPRFEDAVAAYDGGQCDALSADATMLYGARAKLANPGDHDVLPDLLTKAPRGPVVRKGDDQWFSLVRWSLFALMDAEELDVSTVNVDAALKSDAPRIRHLLGVEGDRAAGLGLAGDWPYRIIKHSGNYAEIFQRNMGQGSPLGMERRVNALWNKGGLMYAPPVK</sequence>
<evidence type="ECO:0000256" key="1">
    <source>
        <dbReference type="ARBA" id="ARBA00010333"/>
    </source>
</evidence>
<evidence type="ECO:0000256" key="3">
    <source>
        <dbReference type="ARBA" id="ARBA00022729"/>
    </source>
</evidence>
<reference evidence="5" key="1">
    <citation type="submission" date="2023-07" db="EMBL/GenBank/DDBJ databases">
        <authorList>
            <person name="Pelsma A.J. K."/>
        </authorList>
    </citation>
    <scope>NUCLEOTIDE SEQUENCE</scope>
</reference>
<dbReference type="SMART" id="SM00062">
    <property type="entry name" value="PBPb"/>
    <property type="match status" value="1"/>
</dbReference>
<keyword evidence="3" id="KW-0732">Signal</keyword>
<dbReference type="SUPFAM" id="SSF53850">
    <property type="entry name" value="Periplasmic binding protein-like II"/>
    <property type="match status" value="1"/>
</dbReference>
<dbReference type="EMBL" id="OY288114">
    <property type="protein sequence ID" value="CAJ0864292.1"/>
    <property type="molecule type" value="Genomic_DNA"/>
</dbReference>
<dbReference type="CDD" id="cd13692">
    <property type="entry name" value="PBP2_BztA"/>
    <property type="match status" value="1"/>
</dbReference>
<dbReference type="PROSITE" id="PS01039">
    <property type="entry name" value="SBP_BACTERIAL_3"/>
    <property type="match status" value="1"/>
</dbReference>
<dbReference type="InterPro" id="IPR051455">
    <property type="entry name" value="Bact_solute-bind_prot3"/>
</dbReference>
<evidence type="ECO:0000259" key="4">
    <source>
        <dbReference type="SMART" id="SM00062"/>
    </source>
</evidence>
<organism evidence="5">
    <name type="scientific">freshwater sediment metagenome</name>
    <dbReference type="NCBI Taxonomy" id="556182"/>
    <lineage>
        <taxon>unclassified sequences</taxon>
        <taxon>metagenomes</taxon>
        <taxon>ecological metagenomes</taxon>
    </lineage>
</organism>
<accession>A0AA48M0I2</accession>
<dbReference type="PANTHER" id="PTHR30085">
    <property type="entry name" value="AMINO ACID ABC TRANSPORTER PERMEASE"/>
    <property type="match status" value="1"/>
</dbReference>
<name>A0AA48M0I2_9ZZZZ</name>
<evidence type="ECO:0000256" key="2">
    <source>
        <dbReference type="ARBA" id="ARBA00022448"/>
    </source>
</evidence>
<keyword evidence="2" id="KW-0813">Transport</keyword>
<feature type="domain" description="Solute-binding protein family 3/N-terminal" evidence="4">
    <location>
        <begin position="40"/>
        <end position="267"/>
    </location>
</feature>
<dbReference type="GO" id="GO:0006865">
    <property type="term" value="P:amino acid transport"/>
    <property type="evidence" value="ECO:0007669"/>
    <property type="project" value="TreeGrafter"/>
</dbReference>
<dbReference type="AlphaFoldDB" id="A0AA48M0I2"/>
<dbReference type="InterPro" id="IPR018313">
    <property type="entry name" value="SBP_3_CS"/>
</dbReference>
<dbReference type="Gene3D" id="3.40.190.10">
    <property type="entry name" value="Periplasmic binding protein-like II"/>
    <property type="match status" value="2"/>
</dbReference>
<protein>
    <submittedName>
        <fullName evidence="5">Amino-acid ABC transporter-binding protein YhdW</fullName>
    </submittedName>
</protein>
<gene>
    <name evidence="5" type="primary">yhdW</name>
    <name evidence="5" type="ORF">AMST5_01659</name>
</gene>
<dbReference type="InterPro" id="IPR001638">
    <property type="entry name" value="Solute-binding_3/MltF_N"/>
</dbReference>
<dbReference type="PANTHER" id="PTHR30085:SF7">
    <property type="entry name" value="AMINO-ACID ABC TRANSPORTER-BINDING PROTEIN YHDW-RELATED"/>
    <property type="match status" value="1"/>
</dbReference>
<comment type="similarity">
    <text evidence="1">Belongs to the bacterial solute-binding protein 3 family.</text>
</comment>
<evidence type="ECO:0000313" key="5">
    <source>
        <dbReference type="EMBL" id="CAJ0864292.1"/>
    </source>
</evidence>